<organism evidence="14 15">
    <name type="scientific">Coprinopsis cinerea (strain Okayama-7 / 130 / ATCC MYA-4618 / FGSC 9003)</name>
    <name type="common">Inky cap fungus</name>
    <name type="synonym">Hormographiella aspergillata</name>
    <dbReference type="NCBI Taxonomy" id="240176"/>
    <lineage>
        <taxon>Eukaryota</taxon>
        <taxon>Fungi</taxon>
        <taxon>Dikarya</taxon>
        <taxon>Basidiomycota</taxon>
        <taxon>Agaricomycotina</taxon>
        <taxon>Agaricomycetes</taxon>
        <taxon>Agaricomycetidae</taxon>
        <taxon>Agaricales</taxon>
        <taxon>Agaricineae</taxon>
        <taxon>Psathyrellaceae</taxon>
        <taxon>Coprinopsis</taxon>
    </lineage>
</organism>
<evidence type="ECO:0000256" key="6">
    <source>
        <dbReference type="ARBA" id="ARBA00022729"/>
    </source>
</evidence>
<dbReference type="OMA" id="DLWASDW"/>
<dbReference type="eggNOG" id="ENOG502S2CW">
    <property type="taxonomic scope" value="Eukaryota"/>
</dbReference>
<dbReference type="GeneID" id="6015014"/>
<gene>
    <name evidence="14" type="ORF">CC1G_09057</name>
</gene>
<sequence length="255" mass="28439">MRFLPLLYSSLAAVLSLSVGNAHAATIAKRAPAQVFRKCTVSNTVALTFDDGPFYYLNDLVTMLNQQNVTATFFVNGMNWGCIYDPPLSDALKFAYDSGHQVASHTWAHRRMTELSWDEIHDEMWRVELALSRITGAYPAFMRPPYGEFNDLVLEASAIRGQSIVIWDFDSEDGRSASVERQKQLYDEAAAARPDSILSLQHEVHATSVYETLPYAIQTLRAAGYRFVSVAECLGGLPPYQWVGAPGVRDSSWTC</sequence>
<dbReference type="PANTHER" id="PTHR46471:SF2">
    <property type="entry name" value="CHITIN DEACETYLASE-RELATED"/>
    <property type="match status" value="1"/>
</dbReference>
<evidence type="ECO:0000256" key="10">
    <source>
        <dbReference type="ARBA" id="ARBA00023288"/>
    </source>
</evidence>
<dbReference type="GO" id="GO:0071555">
    <property type="term" value="P:cell wall organization"/>
    <property type="evidence" value="ECO:0007669"/>
    <property type="project" value="UniProtKB-KW"/>
</dbReference>
<dbReference type="InterPro" id="IPR002509">
    <property type="entry name" value="NODB_dom"/>
</dbReference>
<evidence type="ECO:0000256" key="5">
    <source>
        <dbReference type="ARBA" id="ARBA00022723"/>
    </source>
</evidence>
<dbReference type="VEuPathDB" id="FungiDB:CC1G_09057"/>
<keyword evidence="9" id="KW-0119">Carbohydrate metabolism</keyword>
<keyword evidence="3" id="KW-1003">Cell membrane</keyword>
<dbReference type="CDD" id="cd10951">
    <property type="entry name" value="CE4_ClCDA_like"/>
    <property type="match status" value="1"/>
</dbReference>
<keyword evidence="11" id="KW-0961">Cell wall biogenesis/degradation</keyword>
<comment type="subcellular location">
    <subcellularLocation>
        <location evidence="2">Cell membrane</location>
        <topology evidence="2">Lipid-anchor</topology>
        <topology evidence="2">GPI-anchor</topology>
    </subcellularLocation>
</comment>
<dbReference type="RefSeq" id="XP_001838429.2">
    <property type="nucleotide sequence ID" value="XM_001838377.2"/>
</dbReference>
<dbReference type="OrthoDB" id="2125469at2759"/>
<name>A8P2Z0_COPC7</name>
<evidence type="ECO:0000259" key="13">
    <source>
        <dbReference type="PROSITE" id="PS51677"/>
    </source>
</evidence>
<evidence type="ECO:0000313" key="15">
    <source>
        <dbReference type="Proteomes" id="UP000001861"/>
    </source>
</evidence>
<keyword evidence="7" id="KW-0378">Hydrolase</keyword>
<evidence type="ECO:0000256" key="3">
    <source>
        <dbReference type="ARBA" id="ARBA00022475"/>
    </source>
</evidence>
<dbReference type="PROSITE" id="PS51677">
    <property type="entry name" value="NODB"/>
    <property type="match status" value="1"/>
</dbReference>
<dbReference type="EMBL" id="AACS02000004">
    <property type="protein sequence ID" value="EAU83363.2"/>
    <property type="molecule type" value="Genomic_DNA"/>
</dbReference>
<protein>
    <recommendedName>
        <fullName evidence="13">NodB homology domain-containing protein</fullName>
    </recommendedName>
</protein>
<evidence type="ECO:0000256" key="11">
    <source>
        <dbReference type="ARBA" id="ARBA00023316"/>
    </source>
</evidence>
<keyword evidence="8" id="KW-0472">Membrane</keyword>
<evidence type="ECO:0000256" key="9">
    <source>
        <dbReference type="ARBA" id="ARBA00023277"/>
    </source>
</evidence>
<dbReference type="AlphaFoldDB" id="A8P2Z0"/>
<keyword evidence="10" id="KW-0449">Lipoprotein</keyword>
<evidence type="ECO:0000256" key="12">
    <source>
        <dbReference type="SAM" id="SignalP"/>
    </source>
</evidence>
<dbReference type="GO" id="GO:0005886">
    <property type="term" value="C:plasma membrane"/>
    <property type="evidence" value="ECO:0007669"/>
    <property type="project" value="UniProtKB-SubCell"/>
</dbReference>
<feature type="domain" description="NodB homology" evidence="13">
    <location>
        <begin position="43"/>
        <end position="228"/>
    </location>
</feature>
<keyword evidence="15" id="KW-1185">Reference proteome</keyword>
<accession>A8P2Z0</accession>
<feature type="chain" id="PRO_5002726728" description="NodB homology domain-containing protein" evidence="12">
    <location>
        <begin position="25"/>
        <end position="255"/>
    </location>
</feature>
<proteinExistence type="predicted"/>
<keyword evidence="4" id="KW-0325">Glycoprotein</keyword>
<dbReference type="PANTHER" id="PTHR46471">
    <property type="entry name" value="CHITIN DEACETYLASE"/>
    <property type="match status" value="1"/>
</dbReference>
<dbReference type="Proteomes" id="UP000001861">
    <property type="component" value="Unassembled WGS sequence"/>
</dbReference>
<evidence type="ECO:0000313" key="14">
    <source>
        <dbReference type="EMBL" id="EAU83363.2"/>
    </source>
</evidence>
<dbReference type="GO" id="GO:0046872">
    <property type="term" value="F:metal ion binding"/>
    <property type="evidence" value="ECO:0007669"/>
    <property type="project" value="UniProtKB-KW"/>
</dbReference>
<dbReference type="HOGENOM" id="CLU_021264_11_2_1"/>
<dbReference type="GO" id="GO:0016810">
    <property type="term" value="F:hydrolase activity, acting on carbon-nitrogen (but not peptide) bonds"/>
    <property type="evidence" value="ECO:0007669"/>
    <property type="project" value="InterPro"/>
</dbReference>
<dbReference type="GO" id="GO:0005975">
    <property type="term" value="P:carbohydrate metabolic process"/>
    <property type="evidence" value="ECO:0007669"/>
    <property type="project" value="InterPro"/>
</dbReference>
<evidence type="ECO:0000256" key="7">
    <source>
        <dbReference type="ARBA" id="ARBA00022801"/>
    </source>
</evidence>
<dbReference type="InParanoid" id="A8P2Z0"/>
<comment type="cofactor">
    <cofactor evidence="1">
        <name>Co(2+)</name>
        <dbReference type="ChEBI" id="CHEBI:48828"/>
    </cofactor>
</comment>
<dbReference type="Pfam" id="PF01522">
    <property type="entry name" value="Polysacc_deac_1"/>
    <property type="match status" value="1"/>
</dbReference>
<keyword evidence="4" id="KW-0336">GPI-anchor</keyword>
<evidence type="ECO:0000256" key="2">
    <source>
        <dbReference type="ARBA" id="ARBA00004609"/>
    </source>
</evidence>
<evidence type="ECO:0000256" key="8">
    <source>
        <dbReference type="ARBA" id="ARBA00023136"/>
    </source>
</evidence>
<dbReference type="SUPFAM" id="SSF88713">
    <property type="entry name" value="Glycoside hydrolase/deacetylase"/>
    <property type="match status" value="1"/>
</dbReference>
<reference evidence="14 15" key="1">
    <citation type="journal article" date="2010" name="Proc. Natl. Acad. Sci. U.S.A.">
        <title>Insights into evolution of multicellular fungi from the assembled chromosomes of the mushroom Coprinopsis cinerea (Coprinus cinereus).</title>
        <authorList>
            <person name="Stajich J.E."/>
            <person name="Wilke S.K."/>
            <person name="Ahren D."/>
            <person name="Au C.H."/>
            <person name="Birren B.W."/>
            <person name="Borodovsky M."/>
            <person name="Burns C."/>
            <person name="Canback B."/>
            <person name="Casselton L.A."/>
            <person name="Cheng C.K."/>
            <person name="Deng J."/>
            <person name="Dietrich F.S."/>
            <person name="Fargo D.C."/>
            <person name="Farman M.L."/>
            <person name="Gathman A.C."/>
            <person name="Goldberg J."/>
            <person name="Guigo R."/>
            <person name="Hoegger P.J."/>
            <person name="Hooker J.B."/>
            <person name="Huggins A."/>
            <person name="James T.Y."/>
            <person name="Kamada T."/>
            <person name="Kilaru S."/>
            <person name="Kodira C."/>
            <person name="Kues U."/>
            <person name="Kupfer D."/>
            <person name="Kwan H.S."/>
            <person name="Lomsadze A."/>
            <person name="Li W."/>
            <person name="Lilly W.W."/>
            <person name="Ma L.J."/>
            <person name="Mackey A.J."/>
            <person name="Manning G."/>
            <person name="Martin F."/>
            <person name="Muraguchi H."/>
            <person name="Natvig D.O."/>
            <person name="Palmerini H."/>
            <person name="Ramesh M.A."/>
            <person name="Rehmeyer C.J."/>
            <person name="Roe B.A."/>
            <person name="Shenoy N."/>
            <person name="Stanke M."/>
            <person name="Ter-Hovhannisyan V."/>
            <person name="Tunlid A."/>
            <person name="Velagapudi R."/>
            <person name="Vision T.J."/>
            <person name="Zeng Q."/>
            <person name="Zolan M.E."/>
            <person name="Pukkila P.J."/>
        </authorList>
    </citation>
    <scope>NUCLEOTIDE SEQUENCE [LARGE SCALE GENOMIC DNA]</scope>
    <source>
        <strain evidence="15">Okayama-7 / 130 / ATCC MYA-4618 / FGSC 9003</strain>
    </source>
</reference>
<keyword evidence="6 12" id="KW-0732">Signal</keyword>
<feature type="signal peptide" evidence="12">
    <location>
        <begin position="1"/>
        <end position="24"/>
    </location>
</feature>
<evidence type="ECO:0000256" key="1">
    <source>
        <dbReference type="ARBA" id="ARBA00001941"/>
    </source>
</evidence>
<evidence type="ECO:0000256" key="4">
    <source>
        <dbReference type="ARBA" id="ARBA00022622"/>
    </source>
</evidence>
<dbReference type="KEGG" id="cci:CC1G_09057"/>
<dbReference type="GO" id="GO:0098552">
    <property type="term" value="C:side of membrane"/>
    <property type="evidence" value="ECO:0007669"/>
    <property type="project" value="UniProtKB-KW"/>
</dbReference>
<dbReference type="Gene3D" id="3.20.20.370">
    <property type="entry name" value="Glycoside hydrolase/deacetylase"/>
    <property type="match status" value="1"/>
</dbReference>
<comment type="caution">
    <text evidence="14">The sequence shown here is derived from an EMBL/GenBank/DDBJ whole genome shotgun (WGS) entry which is preliminary data.</text>
</comment>
<dbReference type="InterPro" id="IPR011330">
    <property type="entry name" value="Glyco_hydro/deAcase_b/a-brl"/>
</dbReference>
<keyword evidence="5" id="KW-0479">Metal-binding</keyword>